<sequence length="24" mass="2895">MDHNKTLLCTAWSIKCFRSSIRQR</sequence>
<protein>
    <submittedName>
        <fullName evidence="1">Uncharacterized protein</fullName>
    </submittedName>
</protein>
<reference evidence="1" key="1">
    <citation type="submission" date="2018-02" db="EMBL/GenBank/DDBJ databases">
        <title>Rhizophora mucronata_Transcriptome.</title>
        <authorList>
            <person name="Meera S.P."/>
            <person name="Sreeshan A."/>
            <person name="Augustine A."/>
        </authorList>
    </citation>
    <scope>NUCLEOTIDE SEQUENCE</scope>
    <source>
        <tissue evidence="1">Leaf</tissue>
    </source>
</reference>
<dbReference type="EMBL" id="GGEC01083696">
    <property type="protein sequence ID" value="MBX64180.1"/>
    <property type="molecule type" value="Transcribed_RNA"/>
</dbReference>
<dbReference type="AlphaFoldDB" id="A0A2P2QB02"/>
<evidence type="ECO:0000313" key="1">
    <source>
        <dbReference type="EMBL" id="MBX64180.1"/>
    </source>
</evidence>
<accession>A0A2P2QB02</accession>
<name>A0A2P2QB02_RHIMU</name>
<organism evidence="1">
    <name type="scientific">Rhizophora mucronata</name>
    <name type="common">Asiatic mangrove</name>
    <dbReference type="NCBI Taxonomy" id="61149"/>
    <lineage>
        <taxon>Eukaryota</taxon>
        <taxon>Viridiplantae</taxon>
        <taxon>Streptophyta</taxon>
        <taxon>Embryophyta</taxon>
        <taxon>Tracheophyta</taxon>
        <taxon>Spermatophyta</taxon>
        <taxon>Magnoliopsida</taxon>
        <taxon>eudicotyledons</taxon>
        <taxon>Gunneridae</taxon>
        <taxon>Pentapetalae</taxon>
        <taxon>rosids</taxon>
        <taxon>fabids</taxon>
        <taxon>Malpighiales</taxon>
        <taxon>Rhizophoraceae</taxon>
        <taxon>Rhizophora</taxon>
    </lineage>
</organism>
<proteinExistence type="predicted"/>